<evidence type="ECO:0000256" key="4">
    <source>
        <dbReference type="ARBA" id="ARBA00022723"/>
    </source>
</evidence>
<feature type="binding site" evidence="6">
    <location>
        <position position="114"/>
    </location>
    <ligand>
        <name>a divalent metal cation</name>
        <dbReference type="ChEBI" id="CHEBI:60240"/>
        <label>2</label>
        <note>catalytic</note>
    </ligand>
</feature>
<evidence type="ECO:0000256" key="6">
    <source>
        <dbReference type="HAMAP-Rule" id="MF_01974"/>
    </source>
</evidence>
<dbReference type="InterPro" id="IPR001714">
    <property type="entry name" value="Pept_M24_MAP"/>
</dbReference>
<feature type="binding site" evidence="6">
    <location>
        <position position="241"/>
    </location>
    <ligand>
        <name>a divalent metal cation</name>
        <dbReference type="ChEBI" id="CHEBI:60240"/>
        <label>1</label>
    </ligand>
</feature>
<dbReference type="KEGG" id="abat:CFX1CAM_0542"/>
<comment type="similarity">
    <text evidence="6">Belongs to the peptidase M24A family. Methionine aminopeptidase type 1 subfamily.</text>
</comment>
<evidence type="ECO:0000256" key="5">
    <source>
        <dbReference type="ARBA" id="ARBA00022801"/>
    </source>
</evidence>
<keyword evidence="2 6" id="KW-0031">Aminopeptidase</keyword>
<comment type="catalytic activity">
    <reaction evidence="6 7">
        <text>Release of N-terminal amino acids, preferentially methionine, from peptides and arylamides.</text>
        <dbReference type="EC" id="3.4.11.18"/>
    </reaction>
</comment>
<feature type="binding site" evidence="6">
    <location>
        <position position="241"/>
    </location>
    <ligand>
        <name>a divalent metal cation</name>
        <dbReference type="ChEBI" id="CHEBI:60240"/>
        <label>2</label>
        <note>catalytic</note>
    </ligand>
</feature>
<keyword evidence="10" id="KW-1185">Reference proteome</keyword>
<comment type="cofactor">
    <cofactor evidence="6">
        <name>Co(2+)</name>
        <dbReference type="ChEBI" id="CHEBI:48828"/>
    </cofactor>
    <cofactor evidence="6">
        <name>Zn(2+)</name>
        <dbReference type="ChEBI" id="CHEBI:29105"/>
    </cofactor>
    <cofactor evidence="6">
        <name>Mn(2+)</name>
        <dbReference type="ChEBI" id="CHEBI:29035"/>
    </cofactor>
    <cofactor evidence="6">
        <name>Fe(2+)</name>
        <dbReference type="ChEBI" id="CHEBI:29033"/>
    </cofactor>
    <text evidence="6">Binds 2 divalent metal cations per subunit. Has a high-affinity and a low affinity metal-binding site. The true nature of the physiological cofactor is under debate. The enzyme is active with cobalt, zinc, manganese or divalent iron ions. Most likely, methionine aminopeptidases function as mononuclear Fe(2+)-metalloproteases under physiological conditions, and the catalytically relevant metal-binding site has been assigned to the histidine-containing high-affinity site.</text>
</comment>
<sequence length="260" mass="28090">MISWEQSINIKTPQEIEIMREAGRINAEALQAAVSLIEPGVTTAELNAAFEAVHRQYGVYSPFKNYPGPYPYPASICTSVNEELVHGIPGDRKLEEGDIVSIDCGTVYQGFVGDMAVTVGVGEISPDAQRLIKATEHALKLAIANLVTNNTIGDIGFAVQTYVENQGYHVTRMYTGHGVGRKMHEGPQVPNYGKPGWGIRLREGMTIALEPMVLVGTPDTVVKADQWTVASADGSLTAHFEHTVAVTADGPMILTLLNEN</sequence>
<dbReference type="PANTHER" id="PTHR43330:SF27">
    <property type="entry name" value="METHIONINE AMINOPEPTIDASE"/>
    <property type="match status" value="1"/>
</dbReference>
<dbReference type="NCBIfam" id="TIGR00500">
    <property type="entry name" value="met_pdase_I"/>
    <property type="match status" value="1"/>
</dbReference>
<keyword evidence="3 6" id="KW-0645">Protease</keyword>
<reference evidence="10" key="1">
    <citation type="submission" date="2017-05" db="EMBL/GenBank/DDBJ databases">
        <authorList>
            <person name="Kirkegaard R."/>
            <person name="Mcilroy J S."/>
        </authorList>
    </citation>
    <scope>NUCLEOTIDE SEQUENCE [LARGE SCALE GENOMIC DNA]</scope>
</reference>
<dbReference type="PANTHER" id="PTHR43330">
    <property type="entry name" value="METHIONINE AMINOPEPTIDASE"/>
    <property type="match status" value="1"/>
</dbReference>
<dbReference type="Proteomes" id="UP000195514">
    <property type="component" value="Chromosome I"/>
</dbReference>
<feature type="binding site" evidence="6">
    <location>
        <position position="103"/>
    </location>
    <ligand>
        <name>a divalent metal cation</name>
        <dbReference type="ChEBI" id="CHEBI:60240"/>
        <label>1</label>
    </ligand>
</feature>
<feature type="binding site" evidence="6">
    <location>
        <position position="114"/>
    </location>
    <ligand>
        <name>a divalent metal cation</name>
        <dbReference type="ChEBI" id="CHEBI:60240"/>
        <label>1</label>
    </ligand>
</feature>
<dbReference type="GO" id="GO:0046872">
    <property type="term" value="F:metal ion binding"/>
    <property type="evidence" value="ECO:0007669"/>
    <property type="project" value="UniProtKB-UniRule"/>
</dbReference>
<dbReference type="Gene3D" id="3.90.230.10">
    <property type="entry name" value="Creatinase/methionine aminopeptidase superfamily"/>
    <property type="match status" value="1"/>
</dbReference>
<accession>A0A1Y6K416</accession>
<dbReference type="InterPro" id="IPR000994">
    <property type="entry name" value="Pept_M24"/>
</dbReference>
<evidence type="ECO:0000256" key="2">
    <source>
        <dbReference type="ARBA" id="ARBA00022438"/>
    </source>
</evidence>
<dbReference type="EMBL" id="LT859958">
    <property type="protein sequence ID" value="SMX53608.1"/>
    <property type="molecule type" value="Genomic_DNA"/>
</dbReference>
<feature type="binding site" evidence="6">
    <location>
        <position position="86"/>
    </location>
    <ligand>
        <name>substrate</name>
    </ligand>
</feature>
<evidence type="ECO:0000256" key="7">
    <source>
        <dbReference type="RuleBase" id="RU003653"/>
    </source>
</evidence>
<gene>
    <name evidence="6 9" type="primary">map</name>
    <name evidence="9" type="ORF">CFX1CAM_0542</name>
</gene>
<organism evidence="9 10">
    <name type="scientific">Candidatus Brevifilum fermentans</name>
    <dbReference type="NCBI Taxonomy" id="1986204"/>
    <lineage>
        <taxon>Bacteria</taxon>
        <taxon>Bacillati</taxon>
        <taxon>Chloroflexota</taxon>
        <taxon>Anaerolineae</taxon>
        <taxon>Anaerolineales</taxon>
        <taxon>Anaerolineaceae</taxon>
        <taxon>Candidatus Brevifilum</taxon>
    </lineage>
</organism>
<dbReference type="PRINTS" id="PR00599">
    <property type="entry name" value="MAPEPTIDASE"/>
</dbReference>
<evidence type="ECO:0000313" key="9">
    <source>
        <dbReference type="EMBL" id="SMX53608.1"/>
    </source>
</evidence>
<evidence type="ECO:0000256" key="3">
    <source>
        <dbReference type="ARBA" id="ARBA00022670"/>
    </source>
</evidence>
<dbReference type="OrthoDB" id="9802055at2"/>
<dbReference type="CDD" id="cd01086">
    <property type="entry name" value="MetAP1"/>
    <property type="match status" value="1"/>
</dbReference>
<feature type="binding site" evidence="6">
    <location>
        <position position="184"/>
    </location>
    <ligand>
        <name>substrate</name>
    </ligand>
</feature>
<evidence type="ECO:0000313" key="10">
    <source>
        <dbReference type="Proteomes" id="UP000195514"/>
    </source>
</evidence>
<feature type="domain" description="Peptidase M24" evidence="8">
    <location>
        <begin position="17"/>
        <end position="248"/>
    </location>
</feature>
<dbReference type="GO" id="GO:0005829">
    <property type="term" value="C:cytosol"/>
    <property type="evidence" value="ECO:0007669"/>
    <property type="project" value="TreeGrafter"/>
</dbReference>
<dbReference type="GO" id="GO:0004239">
    <property type="term" value="F:initiator methionyl aminopeptidase activity"/>
    <property type="evidence" value="ECO:0007669"/>
    <property type="project" value="UniProtKB-UniRule"/>
</dbReference>
<dbReference type="Pfam" id="PF00557">
    <property type="entry name" value="Peptidase_M24"/>
    <property type="match status" value="1"/>
</dbReference>
<dbReference type="InterPro" id="IPR002467">
    <property type="entry name" value="Pept_M24A_MAP1"/>
</dbReference>
<name>A0A1Y6K416_9CHLR</name>
<feature type="binding site" evidence="6">
    <location>
        <position position="210"/>
    </location>
    <ligand>
        <name>a divalent metal cation</name>
        <dbReference type="ChEBI" id="CHEBI:60240"/>
        <label>2</label>
        <note>catalytic</note>
    </ligand>
</feature>
<comment type="subunit">
    <text evidence="6">Monomer.</text>
</comment>
<keyword evidence="5 6" id="KW-0378">Hydrolase</keyword>
<comment type="function">
    <text evidence="1 6">Removes the N-terminal methionine from nascent proteins. The N-terminal methionine is often cleaved when the second residue in the primary sequence is small and uncharged (Met-Ala-, Cys, Gly, Pro, Ser, Thr, or Val). Requires deformylation of the N(alpha)-formylated initiator methionine before it can be hydrolyzed.</text>
</comment>
<dbReference type="HAMAP" id="MF_01974">
    <property type="entry name" value="MetAP_1"/>
    <property type="match status" value="1"/>
</dbReference>
<dbReference type="GO" id="GO:0006508">
    <property type="term" value="P:proteolysis"/>
    <property type="evidence" value="ECO:0007669"/>
    <property type="project" value="UniProtKB-KW"/>
</dbReference>
<proteinExistence type="inferred from homology"/>
<feature type="binding site" evidence="6">
    <location>
        <position position="177"/>
    </location>
    <ligand>
        <name>a divalent metal cation</name>
        <dbReference type="ChEBI" id="CHEBI:60240"/>
        <label>2</label>
        <note>catalytic</note>
    </ligand>
</feature>
<dbReference type="AlphaFoldDB" id="A0A1Y6K416"/>
<dbReference type="EC" id="3.4.11.18" evidence="6 7"/>
<dbReference type="RefSeq" id="WP_087861535.1">
    <property type="nucleotide sequence ID" value="NZ_LT859958.1"/>
</dbReference>
<dbReference type="GO" id="GO:0070006">
    <property type="term" value="F:metalloaminopeptidase activity"/>
    <property type="evidence" value="ECO:0007669"/>
    <property type="project" value="UniProtKB-UniRule"/>
</dbReference>
<keyword evidence="4 6" id="KW-0479">Metal-binding</keyword>
<dbReference type="PROSITE" id="PS00680">
    <property type="entry name" value="MAP_1"/>
    <property type="match status" value="1"/>
</dbReference>
<protein>
    <recommendedName>
        <fullName evidence="6 7">Methionine aminopeptidase</fullName>
        <shortName evidence="6">MAP</shortName>
        <shortName evidence="6">MetAP</shortName>
        <ecNumber evidence="6 7">3.4.11.18</ecNumber>
    </recommendedName>
    <alternativeName>
        <fullName evidence="6">Peptidase M</fullName>
    </alternativeName>
</protein>
<evidence type="ECO:0000259" key="8">
    <source>
        <dbReference type="Pfam" id="PF00557"/>
    </source>
</evidence>
<dbReference type="SUPFAM" id="SSF55920">
    <property type="entry name" value="Creatinase/aminopeptidase"/>
    <property type="match status" value="1"/>
</dbReference>
<evidence type="ECO:0000256" key="1">
    <source>
        <dbReference type="ARBA" id="ARBA00002521"/>
    </source>
</evidence>
<dbReference type="InterPro" id="IPR036005">
    <property type="entry name" value="Creatinase/aminopeptidase-like"/>
</dbReference>